<name>A0A941DIG3_9BURK</name>
<evidence type="ECO:0000313" key="2">
    <source>
        <dbReference type="EMBL" id="MBR7748531.1"/>
    </source>
</evidence>
<feature type="region of interest" description="Disordered" evidence="1">
    <location>
        <begin position="1"/>
        <end position="67"/>
    </location>
</feature>
<evidence type="ECO:0000256" key="1">
    <source>
        <dbReference type="SAM" id="MobiDB-lite"/>
    </source>
</evidence>
<feature type="compositionally biased region" description="Polar residues" evidence="1">
    <location>
        <begin position="1"/>
        <end position="11"/>
    </location>
</feature>
<dbReference type="AlphaFoldDB" id="A0A941DIG3"/>
<dbReference type="Proteomes" id="UP000680158">
    <property type="component" value="Unassembled WGS sequence"/>
</dbReference>
<evidence type="ECO:0000313" key="3">
    <source>
        <dbReference type="Proteomes" id="UP000680158"/>
    </source>
</evidence>
<organism evidence="2 3">
    <name type="scientific">Undibacterium baiyunense</name>
    <dbReference type="NCBI Taxonomy" id="2828731"/>
    <lineage>
        <taxon>Bacteria</taxon>
        <taxon>Pseudomonadati</taxon>
        <taxon>Pseudomonadota</taxon>
        <taxon>Betaproteobacteria</taxon>
        <taxon>Burkholderiales</taxon>
        <taxon>Oxalobacteraceae</taxon>
        <taxon>Undibacterium</taxon>
    </lineage>
</organism>
<gene>
    <name evidence="2" type="ORF">KDM92_18300</name>
</gene>
<reference evidence="2 3" key="1">
    <citation type="submission" date="2021-04" db="EMBL/GenBank/DDBJ databases">
        <title>novel species isolated from subtropical streams in China.</title>
        <authorList>
            <person name="Lu H."/>
        </authorList>
    </citation>
    <scope>NUCLEOTIDE SEQUENCE [LARGE SCALE GENOMIC DNA]</scope>
    <source>
        <strain evidence="2 3">BYS107W</strain>
    </source>
</reference>
<keyword evidence="3" id="KW-1185">Reference proteome</keyword>
<proteinExistence type="predicted"/>
<sequence>EPLPPSCSQAPSACCPWHDGLQSRSPVEDPGDEPELVAPVLQVGSQVRLYRPTRGTGSSGHPQRGRK</sequence>
<accession>A0A941DIG3</accession>
<protein>
    <submittedName>
        <fullName evidence="2">Uncharacterized protein</fullName>
    </submittedName>
</protein>
<comment type="caution">
    <text evidence="2">The sequence shown here is derived from an EMBL/GenBank/DDBJ whole genome shotgun (WGS) entry which is preliminary data.</text>
</comment>
<dbReference type="EMBL" id="JAGSPM010000056">
    <property type="protein sequence ID" value="MBR7748531.1"/>
    <property type="molecule type" value="Genomic_DNA"/>
</dbReference>
<feature type="non-terminal residue" evidence="2">
    <location>
        <position position="1"/>
    </location>
</feature>